<dbReference type="OrthoDB" id="8536512at2"/>
<gene>
    <name evidence="1" type="ORF">EU556_20725</name>
</gene>
<evidence type="ECO:0000313" key="1">
    <source>
        <dbReference type="EMBL" id="TGE04612.1"/>
    </source>
</evidence>
<name>A0A4Z0P1F2_9BACT</name>
<dbReference type="EMBL" id="SRLA01000005">
    <property type="protein sequence ID" value="TGE04612.1"/>
    <property type="molecule type" value="Genomic_DNA"/>
</dbReference>
<reference evidence="1 2" key="1">
    <citation type="submission" date="2019-04" db="EMBL/GenBank/DDBJ databases">
        <authorList>
            <person name="Feng G."/>
            <person name="Zhang J."/>
            <person name="Zhu H."/>
        </authorList>
    </citation>
    <scope>NUCLEOTIDE SEQUENCE [LARGE SCALE GENOMIC DNA]</scope>
    <source>
        <strain evidence="1 2">92R-1</strain>
    </source>
</reference>
<dbReference type="Proteomes" id="UP000298337">
    <property type="component" value="Unassembled WGS sequence"/>
</dbReference>
<evidence type="ECO:0000313" key="2">
    <source>
        <dbReference type="Proteomes" id="UP000298337"/>
    </source>
</evidence>
<dbReference type="AlphaFoldDB" id="A0A4Z0P1F2"/>
<dbReference type="RefSeq" id="WP_135436056.1">
    <property type="nucleotide sequence ID" value="NZ_SRLA01000005.1"/>
</dbReference>
<accession>A0A4Z0P1F2</accession>
<sequence length="216" mass="23884">MQEHTALSHIRSLKPKITDRALLAEIGRRGLTRAGCEAWLLQAAINKVNAFAFANDKGGHWCYYRNAEKYQEHEKTIGPTGIRTIPASPKAERITALIFVSPFDYLTYRHLRVKPEPEQMHIVTLGQTEEAAAVTIADPRIEKVIFFGNGDGSEHAFLAQMDQQAFPVLVHEYEGLSDAFMTSPSSVAKSFAPAGPQADQTQAASFTLRAAYRLAP</sequence>
<protein>
    <submittedName>
        <fullName evidence="1">Uncharacterized protein</fullName>
    </submittedName>
</protein>
<proteinExistence type="predicted"/>
<keyword evidence="2" id="KW-1185">Reference proteome</keyword>
<comment type="caution">
    <text evidence="1">The sequence shown here is derived from an EMBL/GenBank/DDBJ whole genome shotgun (WGS) entry which is preliminary data.</text>
</comment>
<organism evidence="1 2">
    <name type="scientific">Hymenobacter fodinae</name>
    <dbReference type="NCBI Taxonomy" id="2510796"/>
    <lineage>
        <taxon>Bacteria</taxon>
        <taxon>Pseudomonadati</taxon>
        <taxon>Bacteroidota</taxon>
        <taxon>Cytophagia</taxon>
        <taxon>Cytophagales</taxon>
        <taxon>Hymenobacteraceae</taxon>
        <taxon>Hymenobacter</taxon>
    </lineage>
</organism>